<keyword evidence="2" id="KW-0472">Membrane</keyword>
<dbReference type="RefSeq" id="WP_160041439.1">
    <property type="nucleotide sequence ID" value="NZ_BORQ01000002.1"/>
</dbReference>
<evidence type="ECO:0000313" key="4">
    <source>
        <dbReference type="EMBL" id="GIO30976.1"/>
    </source>
</evidence>
<evidence type="ECO:0000313" key="5">
    <source>
        <dbReference type="Proteomes" id="UP000679779"/>
    </source>
</evidence>
<dbReference type="InterPro" id="IPR001466">
    <property type="entry name" value="Beta-lactam-related"/>
</dbReference>
<comment type="subcellular location">
    <subcellularLocation>
        <location evidence="1">Membrane</location>
    </subcellularLocation>
</comment>
<dbReference type="Pfam" id="PF00144">
    <property type="entry name" value="Beta-lactamase"/>
    <property type="match status" value="1"/>
</dbReference>
<dbReference type="InterPro" id="IPR012338">
    <property type="entry name" value="Beta-lactam/transpept-like"/>
</dbReference>
<dbReference type="Proteomes" id="UP000679779">
    <property type="component" value="Unassembled WGS sequence"/>
</dbReference>
<comment type="caution">
    <text evidence="4">The sequence shown here is derived from an EMBL/GenBank/DDBJ whole genome shotgun (WGS) entry which is preliminary data.</text>
</comment>
<feature type="domain" description="Beta-lactamase-related" evidence="3">
    <location>
        <begin position="7"/>
        <end position="329"/>
    </location>
</feature>
<evidence type="ECO:0000259" key="3">
    <source>
        <dbReference type="Pfam" id="PF00144"/>
    </source>
</evidence>
<dbReference type="AlphaFoldDB" id="A0A919XF09"/>
<dbReference type="SUPFAM" id="SSF56601">
    <property type="entry name" value="beta-lactamase/transpeptidase-like"/>
    <property type="match status" value="1"/>
</dbReference>
<dbReference type="GO" id="GO:0016020">
    <property type="term" value="C:membrane"/>
    <property type="evidence" value="ECO:0007669"/>
    <property type="project" value="UniProtKB-SubCell"/>
</dbReference>
<dbReference type="EMBL" id="BORQ01000002">
    <property type="protein sequence ID" value="GIO30976.1"/>
    <property type="molecule type" value="Genomic_DNA"/>
</dbReference>
<organism evidence="4 5">
    <name type="scientific">Paenibacillus albilobatus</name>
    <dbReference type="NCBI Taxonomy" id="2716884"/>
    <lineage>
        <taxon>Bacteria</taxon>
        <taxon>Bacillati</taxon>
        <taxon>Bacillota</taxon>
        <taxon>Bacilli</taxon>
        <taxon>Bacillales</taxon>
        <taxon>Paenibacillaceae</taxon>
        <taxon>Paenibacillus</taxon>
    </lineage>
</organism>
<accession>A0A919XF09</accession>
<keyword evidence="5" id="KW-1185">Reference proteome</keyword>
<dbReference type="InterPro" id="IPR050491">
    <property type="entry name" value="AmpC-like"/>
</dbReference>
<gene>
    <name evidence="4" type="ORF">J2TS6_21170</name>
</gene>
<proteinExistence type="predicted"/>
<protein>
    <submittedName>
        <fullName evidence="4">Penicillin-binding protein</fullName>
    </submittedName>
</protein>
<dbReference type="PANTHER" id="PTHR46825">
    <property type="entry name" value="D-ALANYL-D-ALANINE-CARBOXYPEPTIDASE/ENDOPEPTIDASE AMPH"/>
    <property type="match status" value="1"/>
</dbReference>
<dbReference type="PANTHER" id="PTHR46825:SF11">
    <property type="entry name" value="PENICILLIN-BINDING PROTEIN 4"/>
    <property type="match status" value="1"/>
</dbReference>
<evidence type="ECO:0000256" key="2">
    <source>
        <dbReference type="ARBA" id="ARBA00023136"/>
    </source>
</evidence>
<name>A0A919XF09_9BACL</name>
<reference evidence="4" key="1">
    <citation type="submission" date="2021-03" db="EMBL/GenBank/DDBJ databases">
        <title>Antimicrobial resistance genes in bacteria isolated from Japanese honey, and their potential for conferring macrolide and lincosamide resistance in the American foulbrood pathogen Paenibacillus larvae.</title>
        <authorList>
            <person name="Okamoto M."/>
            <person name="Kumagai M."/>
            <person name="Kanamori H."/>
            <person name="Takamatsu D."/>
        </authorList>
    </citation>
    <scope>NUCLEOTIDE SEQUENCE</scope>
    <source>
        <strain evidence="4">J2TS6</strain>
    </source>
</reference>
<evidence type="ECO:0000256" key="1">
    <source>
        <dbReference type="ARBA" id="ARBA00004370"/>
    </source>
</evidence>
<dbReference type="Gene3D" id="3.40.710.10">
    <property type="entry name" value="DD-peptidase/beta-lactamase superfamily"/>
    <property type="match status" value="1"/>
</dbReference>
<sequence>MKAKLTKRIEELQNQNRFSGTVLVKAKQHVLAEISFGYANRSDSLGNNSNTRYGIASGCKLFTAIAVCQMVEKGMLSFDSKVKDCLNVDFPRFDEKITIHHLLAHISGISDYFDEEEMEGYERLWFERPMYRMRNPLDFLPLFQDKPMKLHVGERFHYNNAGYILLGCIVQQISGQDFAAYVQENIFQKAGMESSGYFEMDALPANTAIGYIDLGDGAWKTNIYSLPAKGGPDGGAFATVHDMDRLWNALMDHALLSETYTKLLLETHAHAGGDDHYGYGVWIKKGTNGKAQKYHVMGYDPGVCFHSAYYPEQSVTLVVCSNQSGGAFEMMAAIEDEIIGKR</sequence>